<accession>A0A9D1MIA9</accession>
<dbReference type="GO" id="GO:0015293">
    <property type="term" value="F:symporter activity"/>
    <property type="evidence" value="ECO:0007669"/>
    <property type="project" value="InterPro"/>
</dbReference>
<feature type="transmembrane region" description="Helical" evidence="1">
    <location>
        <begin position="114"/>
        <end position="134"/>
    </location>
</feature>
<keyword evidence="1" id="KW-0812">Transmembrane</keyword>
<gene>
    <name evidence="2" type="ORF">IAB05_05240</name>
</gene>
<keyword evidence="1" id="KW-0472">Membrane</keyword>
<feature type="transmembrane region" description="Helical" evidence="1">
    <location>
        <begin position="140"/>
        <end position="158"/>
    </location>
</feature>
<reference evidence="2" key="1">
    <citation type="submission" date="2020-10" db="EMBL/GenBank/DDBJ databases">
        <authorList>
            <person name="Gilroy R."/>
        </authorList>
    </citation>
    <scope>NUCLEOTIDE SEQUENCE</scope>
    <source>
        <strain evidence="2">18911</strain>
    </source>
</reference>
<dbReference type="InterPro" id="IPR036259">
    <property type="entry name" value="MFS_trans_sf"/>
</dbReference>
<organism evidence="2 3">
    <name type="scientific">Candidatus Stercoripulliclostridium merdigallinarum</name>
    <dbReference type="NCBI Taxonomy" id="2840951"/>
    <lineage>
        <taxon>Bacteria</taxon>
        <taxon>Bacillati</taxon>
        <taxon>Bacillota</taxon>
        <taxon>Clostridia</taxon>
        <taxon>Eubacteriales</taxon>
        <taxon>Candidatus Stercoripulliclostridium</taxon>
    </lineage>
</organism>
<dbReference type="AlphaFoldDB" id="A0A9D1MIA9"/>
<dbReference type="InterPro" id="IPR039672">
    <property type="entry name" value="MFS_2"/>
</dbReference>
<dbReference type="NCBIfam" id="TIGR00792">
    <property type="entry name" value="gph"/>
    <property type="match status" value="1"/>
</dbReference>
<feature type="transmembrane region" description="Helical" evidence="1">
    <location>
        <begin position="435"/>
        <end position="454"/>
    </location>
</feature>
<feature type="transmembrane region" description="Helical" evidence="1">
    <location>
        <begin position="70"/>
        <end position="89"/>
    </location>
</feature>
<dbReference type="GO" id="GO:0006814">
    <property type="term" value="P:sodium ion transport"/>
    <property type="evidence" value="ECO:0007669"/>
    <property type="project" value="InterPro"/>
</dbReference>
<dbReference type="Pfam" id="PF13347">
    <property type="entry name" value="MFS_2"/>
    <property type="match status" value="1"/>
</dbReference>
<dbReference type="PANTHER" id="PTHR11328:SF24">
    <property type="entry name" value="MAJOR FACILITATOR SUPERFAMILY (MFS) PROFILE DOMAIN-CONTAINING PROTEIN"/>
    <property type="match status" value="1"/>
</dbReference>
<evidence type="ECO:0000313" key="3">
    <source>
        <dbReference type="Proteomes" id="UP000824094"/>
    </source>
</evidence>
<protein>
    <submittedName>
        <fullName evidence="2">MFS transporter</fullName>
    </submittedName>
</protein>
<feature type="transmembrane region" description="Helical" evidence="1">
    <location>
        <begin position="283"/>
        <end position="302"/>
    </location>
</feature>
<dbReference type="PANTHER" id="PTHR11328">
    <property type="entry name" value="MAJOR FACILITATOR SUPERFAMILY DOMAIN-CONTAINING PROTEIN"/>
    <property type="match status" value="1"/>
</dbReference>
<dbReference type="InterPro" id="IPR001927">
    <property type="entry name" value="Na/Gal_symport"/>
</dbReference>
<evidence type="ECO:0000313" key="2">
    <source>
        <dbReference type="EMBL" id="HIU60776.1"/>
    </source>
</evidence>
<keyword evidence="1" id="KW-1133">Transmembrane helix</keyword>
<dbReference type="GO" id="GO:0008643">
    <property type="term" value="P:carbohydrate transport"/>
    <property type="evidence" value="ECO:0007669"/>
    <property type="project" value="InterPro"/>
</dbReference>
<dbReference type="EMBL" id="DVNF01000152">
    <property type="protein sequence ID" value="HIU60776.1"/>
    <property type="molecule type" value="Genomic_DNA"/>
</dbReference>
<feature type="transmembrane region" description="Helical" evidence="1">
    <location>
        <begin position="179"/>
        <end position="201"/>
    </location>
</feature>
<dbReference type="GO" id="GO:0005886">
    <property type="term" value="C:plasma membrane"/>
    <property type="evidence" value="ECO:0007669"/>
    <property type="project" value="TreeGrafter"/>
</dbReference>
<dbReference type="CDD" id="cd17332">
    <property type="entry name" value="MFS_MelB_like"/>
    <property type="match status" value="1"/>
</dbReference>
<dbReference type="Gene3D" id="1.20.1250.20">
    <property type="entry name" value="MFS general substrate transporter like domains"/>
    <property type="match status" value="2"/>
</dbReference>
<feature type="transmembrane region" description="Helical" evidence="1">
    <location>
        <begin position="317"/>
        <end position="340"/>
    </location>
</feature>
<comment type="caution">
    <text evidence="2">The sequence shown here is derived from an EMBL/GenBank/DDBJ whole genome shotgun (WGS) entry which is preliminary data.</text>
</comment>
<proteinExistence type="predicted"/>
<feature type="transmembrane region" description="Helical" evidence="1">
    <location>
        <begin position="347"/>
        <end position="367"/>
    </location>
</feature>
<evidence type="ECO:0000256" key="1">
    <source>
        <dbReference type="SAM" id="Phobius"/>
    </source>
</evidence>
<name>A0A9D1MIA9_9FIRM</name>
<feature type="transmembrane region" description="Helical" evidence="1">
    <location>
        <begin position="379"/>
        <end position="397"/>
    </location>
</feature>
<feature type="transmembrane region" description="Helical" evidence="1">
    <location>
        <begin position="230"/>
        <end position="251"/>
    </location>
</feature>
<dbReference type="SUPFAM" id="SSF103473">
    <property type="entry name" value="MFS general substrate transporter"/>
    <property type="match status" value="1"/>
</dbReference>
<sequence>MEGKMSFAQKFGAFSHKLFGTKPNDGDVQPKEAWSYGITGVGQNFICTIIGSYLTVFMTDALGFNNDIKLGVLTASVAVAILMLVARIFDALNDPIMGSVVDYTRTKYGKCRPYLLWMPIPIGILTILCFLPVYPRDMSGFLACGLIYVVWSVAYTIADVPYWGLSTTMTNNTTKRGNILTIVRLMCTAGAGIVTLFVPILTDAVTAKYRDGNGLLIAQYADQYMETLQWTYFIVAVVLVVISIPLFYIGFKNTKERFGTVASGEKQRSLGQNLKLLFKNDQVMLVVLSGILGGARMVYTYTGGLYFCKYALGSESAYSVLTMLVIPGGLIASVLCPWLTKKFTKKWSFIGSHILGAAAMVLMLFMWDFENGKFIGGGEYGTAGLVVAVICMIVVGIPQGIANIMSYAMIGDTVEYLEWKTGERAEGICFSMQTFISKIGMAFGAFIGVLAYNMSGINSNDPSATMTVDGLNDLWLMLVLSSAISFIACVIPLFFYHITEDKQRWYVAEIQKRKEAEAEEQALALANAGAAEAEIDIEIKE</sequence>
<reference evidence="2" key="2">
    <citation type="journal article" date="2021" name="PeerJ">
        <title>Extensive microbial diversity within the chicken gut microbiome revealed by metagenomics and culture.</title>
        <authorList>
            <person name="Gilroy R."/>
            <person name="Ravi A."/>
            <person name="Getino M."/>
            <person name="Pursley I."/>
            <person name="Horton D.L."/>
            <person name="Alikhan N.F."/>
            <person name="Baker D."/>
            <person name="Gharbi K."/>
            <person name="Hall N."/>
            <person name="Watson M."/>
            <person name="Adriaenssens E.M."/>
            <person name="Foster-Nyarko E."/>
            <person name="Jarju S."/>
            <person name="Secka A."/>
            <person name="Antonio M."/>
            <person name="Oren A."/>
            <person name="Chaudhuri R.R."/>
            <person name="La Ragione R."/>
            <person name="Hildebrand F."/>
            <person name="Pallen M.J."/>
        </authorList>
    </citation>
    <scope>NUCLEOTIDE SEQUENCE</scope>
    <source>
        <strain evidence="2">18911</strain>
    </source>
</reference>
<dbReference type="Proteomes" id="UP000824094">
    <property type="component" value="Unassembled WGS sequence"/>
</dbReference>
<feature type="transmembrane region" description="Helical" evidence="1">
    <location>
        <begin position="474"/>
        <end position="496"/>
    </location>
</feature>